<protein>
    <submittedName>
        <fullName evidence="1">Uncharacterized protein</fullName>
    </submittedName>
</protein>
<name>A0A2S9IPB7_9HYPH</name>
<reference evidence="1 2" key="1">
    <citation type="submission" date="2018-02" db="EMBL/GenBank/DDBJ databases">
        <title>The draft genome of Phyllobacterium sp. 1N-3.</title>
        <authorList>
            <person name="Liu L."/>
            <person name="Li L."/>
            <person name="Zhang X."/>
            <person name="Wang T."/>
            <person name="Liang L."/>
        </authorList>
    </citation>
    <scope>NUCLEOTIDE SEQUENCE [LARGE SCALE GENOMIC DNA]</scope>
    <source>
        <strain evidence="1 2">1N-3</strain>
    </source>
</reference>
<comment type="caution">
    <text evidence="1">The sequence shown here is derived from an EMBL/GenBank/DDBJ whole genome shotgun (WGS) entry which is preliminary data.</text>
</comment>
<dbReference type="AlphaFoldDB" id="A0A2S9IPB7"/>
<sequence>MLEADMAIKVTYELDDMDDALSTLEDTYGELRGFTHLLHAALWENGGLKHLSHDICRIPDRIVNDLQTIHRCMVKESRSPAEDEKRLERHEQAAEYAAEYVKNKGLSAYEMVRPFLLQFINDRAELERVGEIHDISPDNVRSVLLHVALPNAYSARSDAETDGQEPVLNENARDQSIAAKIKEGVDASAIAQTLNLKTATVEKVIAQLLGSSGTELSNETDQSDLKRVVNE</sequence>
<evidence type="ECO:0000313" key="1">
    <source>
        <dbReference type="EMBL" id="PRD42367.1"/>
    </source>
</evidence>
<evidence type="ECO:0000313" key="2">
    <source>
        <dbReference type="Proteomes" id="UP000239434"/>
    </source>
</evidence>
<dbReference type="EMBL" id="PVBR01000012">
    <property type="protein sequence ID" value="PRD42367.1"/>
    <property type="molecule type" value="Genomic_DNA"/>
</dbReference>
<dbReference type="Proteomes" id="UP000239434">
    <property type="component" value="Unassembled WGS sequence"/>
</dbReference>
<gene>
    <name evidence="1" type="ORF">C5748_16375</name>
</gene>
<keyword evidence="2" id="KW-1185">Reference proteome</keyword>
<proteinExistence type="predicted"/>
<accession>A0A2S9IPB7</accession>
<organism evidence="1 2">
    <name type="scientific">Phyllobacterium phragmitis</name>
    <dbReference type="NCBI Taxonomy" id="2670329"/>
    <lineage>
        <taxon>Bacteria</taxon>
        <taxon>Pseudomonadati</taxon>
        <taxon>Pseudomonadota</taxon>
        <taxon>Alphaproteobacteria</taxon>
        <taxon>Hyphomicrobiales</taxon>
        <taxon>Phyllobacteriaceae</taxon>
        <taxon>Phyllobacterium</taxon>
    </lineage>
</organism>